<dbReference type="SUPFAM" id="SSF54665">
    <property type="entry name" value="CO dehydrogenase molybdoprotein N-domain-like"/>
    <property type="match status" value="1"/>
</dbReference>
<dbReference type="InterPro" id="IPR037165">
    <property type="entry name" value="AldOxase/xan_DH_Mopterin-bd_sf"/>
</dbReference>
<sequence>MTCKVVGTSVPRKDGIEKATGRAQFVADMKVPGCWEGAVIGSPVPHGLLKGFEKDPSFDWSKVVFLTAKDLKGKNFVHMVRDDFPILAEDRVTYATQGVALLAAPDEATLKAALKAVKPIIEPLTPVLSIEDSLAKVAIVWGEDNILDEYKIDRGDLEKGFAEADVIVEGTYRTGLHEHLYLETQGMLAIPHEDGTLDVVGSMQCPYYVHGALVQSLGWEPERIRVRQAATGGGFGGKEDFPSAIALWVANLALACGKPVRLIYDRSDDLKGTPKRHPSRTRIKAGVKKDGTLTALQIEFIMDGGAFTTMSRVVQQRGTLHAHGCYRVPNVSIHSLSVATNMVPSGAYRGFGAPQSIFAMERHMDKIAQVLGMDPLDVRLKNVLEVGDVMPCGQVLKESVHAKEALLRAAELSDYRRKREEYSKMTGRVRRGIGISLAMHGGGFTGAGESNMGTIVKIEFDGEIFKVHASSTDMGQGIATVHPMIAAEALHVPFEVVESPRPDTRVTPNSGPTVASRSTMYVGRVVQEAAKNMLKELEEFLKGKHGEVSFKDGVFLTPAGEMSVLDAAKACRAERGKLEVFGTLPPGCTGQWDQDAFRGEAYKAYSWIAQAIEVDVDTDTFEVQPVKATVVAEIGKAIHPVMVEGQIHGGLLQAIGWSHIEDMTLTPEGQISAEHLNAYLIPTTLDTPEWNVDVLEPASCPVGPHGAKGLGELPMDGGAPAFLAAVQHAVGVFGTEVPLTGEKLFKLLEEKGC</sequence>
<dbReference type="InterPro" id="IPR036856">
    <property type="entry name" value="Ald_Oxase/Xan_DH_a/b_sf"/>
</dbReference>
<dbReference type="SMART" id="SM01008">
    <property type="entry name" value="Ald_Xan_dh_C"/>
    <property type="match status" value="1"/>
</dbReference>
<name>H0UNZ2_9BACT</name>
<gene>
    <name evidence="2" type="ORF">TheveDRAFT_1376</name>
</gene>
<reference evidence="2 3" key="1">
    <citation type="submission" date="2011-10" db="EMBL/GenBank/DDBJ databases">
        <title>The Noncontiguous Finished genome of Thermanaerovibrio velox DSM 12556.</title>
        <authorList>
            <consortium name="US DOE Joint Genome Institute (JGI-PGF)"/>
            <person name="Lucas S."/>
            <person name="Copeland A."/>
            <person name="Lapidus A."/>
            <person name="Glavina del Rio T."/>
            <person name="Dalin E."/>
            <person name="Tice H."/>
            <person name="Bruce D."/>
            <person name="Goodwin L."/>
            <person name="Pitluck S."/>
            <person name="Peters L."/>
            <person name="Mikhailova N."/>
            <person name="Teshima H."/>
            <person name="Kyrpides N."/>
            <person name="Mavromatis K."/>
            <person name="Ivanova N."/>
            <person name="Markowitz V."/>
            <person name="Cheng J.-F."/>
            <person name="Hugenholtz P."/>
            <person name="Woyke T."/>
            <person name="Wu D."/>
            <person name="Spring S."/>
            <person name="Brambilla E.-M."/>
            <person name="Klenk H.-P."/>
            <person name="Eisen J.A."/>
        </authorList>
    </citation>
    <scope>NUCLEOTIDE SEQUENCE [LARGE SCALE GENOMIC DNA]</scope>
    <source>
        <strain evidence="2 3">DSM 12556</strain>
    </source>
</reference>
<dbReference type="Gene3D" id="3.30.365.10">
    <property type="entry name" value="Aldehyde oxidase/xanthine dehydrogenase, molybdopterin binding domain"/>
    <property type="match status" value="4"/>
</dbReference>
<dbReference type="STRING" id="926567.TheveDRAFT_1376"/>
<evidence type="ECO:0000313" key="3">
    <source>
        <dbReference type="Proteomes" id="UP000005730"/>
    </source>
</evidence>
<dbReference type="PANTHER" id="PTHR11908">
    <property type="entry name" value="XANTHINE DEHYDROGENASE"/>
    <property type="match status" value="1"/>
</dbReference>
<evidence type="ECO:0000313" key="2">
    <source>
        <dbReference type="EMBL" id="EHM10495.1"/>
    </source>
</evidence>
<dbReference type="Pfam" id="PF02738">
    <property type="entry name" value="MoCoBD_1"/>
    <property type="match status" value="1"/>
</dbReference>
<dbReference type="Proteomes" id="UP000005730">
    <property type="component" value="Chromosome"/>
</dbReference>
<protein>
    <submittedName>
        <fullName evidence="2">Aerobic-type carbon monoxide dehydrogenase, large subunit CoxL/CutL-like protein</fullName>
    </submittedName>
</protein>
<dbReference type="HOGENOM" id="CLU_001681_2_3_0"/>
<feature type="domain" description="Aldehyde oxidase/xanthine dehydrogenase a/b hammerhead" evidence="1">
    <location>
        <begin position="20"/>
        <end position="125"/>
    </location>
</feature>
<dbReference type="RefSeq" id="WP_006583989.1">
    <property type="nucleotide sequence ID" value="NZ_CM001377.1"/>
</dbReference>
<dbReference type="EMBL" id="CM001377">
    <property type="protein sequence ID" value="EHM10495.1"/>
    <property type="molecule type" value="Genomic_DNA"/>
</dbReference>
<dbReference type="AlphaFoldDB" id="H0UNZ2"/>
<organism evidence="2 3">
    <name type="scientific">Thermanaerovibrio velox DSM 12556</name>
    <dbReference type="NCBI Taxonomy" id="926567"/>
    <lineage>
        <taxon>Bacteria</taxon>
        <taxon>Thermotogati</taxon>
        <taxon>Synergistota</taxon>
        <taxon>Synergistia</taxon>
        <taxon>Synergistales</taxon>
        <taxon>Synergistaceae</taxon>
        <taxon>Thermanaerovibrio</taxon>
    </lineage>
</organism>
<dbReference type="eggNOG" id="COG1529">
    <property type="taxonomic scope" value="Bacteria"/>
</dbReference>
<dbReference type="InterPro" id="IPR008274">
    <property type="entry name" value="AldOxase/xan_DH_MoCoBD1"/>
</dbReference>
<accession>H0UNZ2</accession>
<dbReference type="Pfam" id="PF20256">
    <property type="entry name" value="MoCoBD_2"/>
    <property type="match status" value="1"/>
</dbReference>
<dbReference type="InterPro" id="IPR000674">
    <property type="entry name" value="Ald_Oxase/Xan_DH_a/b"/>
</dbReference>
<dbReference type="PANTHER" id="PTHR11908:SF157">
    <property type="entry name" value="XANTHINE DEHYDROGENASE SUBUNIT D-RELATED"/>
    <property type="match status" value="1"/>
</dbReference>
<dbReference type="GO" id="GO:0005506">
    <property type="term" value="F:iron ion binding"/>
    <property type="evidence" value="ECO:0007669"/>
    <property type="project" value="InterPro"/>
</dbReference>
<keyword evidence="3" id="KW-1185">Reference proteome</keyword>
<proteinExistence type="predicted"/>
<dbReference type="SUPFAM" id="SSF56003">
    <property type="entry name" value="Molybdenum cofactor-binding domain"/>
    <property type="match status" value="1"/>
</dbReference>
<dbReference type="OrthoDB" id="9759099at2"/>
<dbReference type="InterPro" id="IPR016208">
    <property type="entry name" value="Ald_Oxase/xanthine_DH-like"/>
</dbReference>
<evidence type="ECO:0000259" key="1">
    <source>
        <dbReference type="SMART" id="SM01008"/>
    </source>
</evidence>
<dbReference type="Pfam" id="PF01315">
    <property type="entry name" value="Ald_Xan_dh_C"/>
    <property type="match status" value="1"/>
</dbReference>
<dbReference type="Gene3D" id="3.90.1170.50">
    <property type="entry name" value="Aldehyde oxidase/xanthine dehydrogenase, a/b hammerhead"/>
    <property type="match status" value="1"/>
</dbReference>
<dbReference type="InterPro" id="IPR046867">
    <property type="entry name" value="AldOxase/xan_DH_MoCoBD2"/>
</dbReference>
<dbReference type="GO" id="GO:0016491">
    <property type="term" value="F:oxidoreductase activity"/>
    <property type="evidence" value="ECO:0007669"/>
    <property type="project" value="InterPro"/>
</dbReference>